<gene>
    <name evidence="1" type="ORF">GO620_012390</name>
</gene>
<evidence type="ECO:0000313" key="1">
    <source>
        <dbReference type="EMBL" id="QQL48973.1"/>
    </source>
</evidence>
<dbReference type="RefSeq" id="WP_157525670.1">
    <property type="nucleotide sequence ID" value="NZ_CP066775.1"/>
</dbReference>
<protein>
    <submittedName>
        <fullName evidence="1">Uncharacterized protein</fullName>
    </submittedName>
</protein>
<keyword evidence="2" id="KW-1185">Reference proteome</keyword>
<sequence>MEKPEPTRGSRLVHPIDSRNLKFEDYIGQNLYEHIPAEFDFSKKKRTPWRRMGNWTANDCTCASAGHMIECWTANATREDVILTREVMEVYIALSGYNPETHENDDGLYYQDVLKYWRKNGIGGHKIKAFTTVNFKDPQTVRAAIYSFGGAYLGLELPNTIIKQELWDVKPGGLTGDRAVGSFGGHAVNVVAYDADFLYVISWGKVKRLTWKFLATYGYVLYAVISEDFFNAGITPHGLDLRTLEEDLLNISKAKKTLERQLGY</sequence>
<dbReference type="InterPro" id="IPR038765">
    <property type="entry name" value="Papain-like_cys_pep_sf"/>
</dbReference>
<accession>A0A6I4INP8</accession>
<dbReference type="Proteomes" id="UP000429232">
    <property type="component" value="Chromosome"/>
</dbReference>
<dbReference type="AlphaFoldDB" id="A0A6I4INP8"/>
<organism evidence="1 2">
    <name type="scientific">Mucilaginibacter ginkgonis</name>
    <dbReference type="NCBI Taxonomy" id="2682091"/>
    <lineage>
        <taxon>Bacteria</taxon>
        <taxon>Pseudomonadati</taxon>
        <taxon>Bacteroidota</taxon>
        <taxon>Sphingobacteriia</taxon>
        <taxon>Sphingobacteriales</taxon>
        <taxon>Sphingobacteriaceae</taxon>
        <taxon>Mucilaginibacter</taxon>
    </lineage>
</organism>
<name>A0A6I4INP8_9SPHI</name>
<dbReference type="KEGG" id="mgik:GO620_012390"/>
<reference evidence="1 2" key="1">
    <citation type="submission" date="2020-12" db="EMBL/GenBank/DDBJ databases">
        <title>HMF7856_wgs.fasta genome submission.</title>
        <authorList>
            <person name="Kang H."/>
            <person name="Kim H."/>
            <person name="Joh K."/>
        </authorList>
    </citation>
    <scope>NUCLEOTIDE SEQUENCE [LARGE SCALE GENOMIC DNA]</scope>
    <source>
        <strain evidence="1 2">HMF7856</strain>
    </source>
</reference>
<dbReference type="SUPFAM" id="SSF54001">
    <property type="entry name" value="Cysteine proteinases"/>
    <property type="match status" value="1"/>
</dbReference>
<proteinExistence type="predicted"/>
<evidence type="ECO:0000313" key="2">
    <source>
        <dbReference type="Proteomes" id="UP000429232"/>
    </source>
</evidence>
<dbReference type="EMBL" id="CP066775">
    <property type="protein sequence ID" value="QQL48973.1"/>
    <property type="molecule type" value="Genomic_DNA"/>
</dbReference>